<protein>
    <submittedName>
        <fullName evidence="1">Uncharacterized protein</fullName>
    </submittedName>
</protein>
<accession>A0A0F9H3I6</accession>
<organism evidence="1">
    <name type="scientific">marine sediment metagenome</name>
    <dbReference type="NCBI Taxonomy" id="412755"/>
    <lineage>
        <taxon>unclassified sequences</taxon>
        <taxon>metagenomes</taxon>
        <taxon>ecological metagenomes</taxon>
    </lineage>
</organism>
<dbReference type="EMBL" id="LAZR01018140">
    <property type="protein sequence ID" value="KKL97546.1"/>
    <property type="molecule type" value="Genomic_DNA"/>
</dbReference>
<evidence type="ECO:0000313" key="1">
    <source>
        <dbReference type="EMBL" id="KKL97546.1"/>
    </source>
</evidence>
<dbReference type="AlphaFoldDB" id="A0A0F9H3I6"/>
<gene>
    <name evidence="1" type="ORF">LCGC14_1833340</name>
</gene>
<comment type="caution">
    <text evidence="1">The sequence shown here is derived from an EMBL/GenBank/DDBJ whole genome shotgun (WGS) entry which is preliminary data.</text>
</comment>
<reference evidence="1" key="1">
    <citation type="journal article" date="2015" name="Nature">
        <title>Complex archaea that bridge the gap between prokaryotes and eukaryotes.</title>
        <authorList>
            <person name="Spang A."/>
            <person name="Saw J.H."/>
            <person name="Jorgensen S.L."/>
            <person name="Zaremba-Niedzwiedzka K."/>
            <person name="Martijn J."/>
            <person name="Lind A.E."/>
            <person name="van Eijk R."/>
            <person name="Schleper C."/>
            <person name="Guy L."/>
            <person name="Ettema T.J."/>
        </authorList>
    </citation>
    <scope>NUCLEOTIDE SEQUENCE</scope>
</reference>
<proteinExistence type="predicted"/>
<name>A0A0F9H3I6_9ZZZZ</name>
<sequence>MTRQLEHEHLHHDPSPMTGERFAQLREAMAKHGEREGRAIMWSISNDMKELVRWIEIDFQVDRQEAKRAALRVVKSLFPTEKTK</sequence>